<evidence type="ECO:0000313" key="6">
    <source>
        <dbReference type="EMBL" id="NNG25523.1"/>
    </source>
</evidence>
<evidence type="ECO:0000256" key="3">
    <source>
        <dbReference type="ARBA" id="ARBA00023172"/>
    </source>
</evidence>
<keyword evidence="3" id="KW-0233">DNA recombination</keyword>
<organism evidence="6 7">
    <name type="scientific">Telluria aromaticivorans</name>
    <dbReference type="NCBI Taxonomy" id="2725995"/>
    <lineage>
        <taxon>Bacteria</taxon>
        <taxon>Pseudomonadati</taxon>
        <taxon>Pseudomonadota</taxon>
        <taxon>Betaproteobacteria</taxon>
        <taxon>Burkholderiales</taxon>
        <taxon>Oxalobacteraceae</taxon>
        <taxon>Telluria group</taxon>
        <taxon>Telluria</taxon>
    </lineage>
</organism>
<keyword evidence="7" id="KW-1185">Reference proteome</keyword>
<evidence type="ECO:0000256" key="2">
    <source>
        <dbReference type="ARBA" id="ARBA00023125"/>
    </source>
</evidence>
<dbReference type="EMBL" id="JABAIV010000010">
    <property type="protein sequence ID" value="NNG25523.1"/>
    <property type="molecule type" value="Genomic_DNA"/>
</dbReference>
<dbReference type="PROSITE" id="PS51900">
    <property type="entry name" value="CB"/>
    <property type="match status" value="1"/>
</dbReference>
<evidence type="ECO:0000259" key="5">
    <source>
        <dbReference type="PROSITE" id="PS51900"/>
    </source>
</evidence>
<keyword evidence="1" id="KW-0229">DNA integration</keyword>
<dbReference type="GO" id="GO:0003677">
    <property type="term" value="F:DNA binding"/>
    <property type="evidence" value="ECO:0007669"/>
    <property type="project" value="UniProtKB-UniRule"/>
</dbReference>
<name>A0A7Y2K390_9BURK</name>
<dbReference type="SUPFAM" id="SSF56349">
    <property type="entry name" value="DNA breaking-rejoining enzymes"/>
    <property type="match status" value="1"/>
</dbReference>
<dbReference type="Gene3D" id="1.10.150.130">
    <property type="match status" value="1"/>
</dbReference>
<proteinExistence type="predicted"/>
<dbReference type="GO" id="GO:0015074">
    <property type="term" value="P:DNA integration"/>
    <property type="evidence" value="ECO:0007669"/>
    <property type="project" value="UniProtKB-KW"/>
</dbReference>
<dbReference type="InterPro" id="IPR010998">
    <property type="entry name" value="Integrase_recombinase_N"/>
</dbReference>
<dbReference type="GO" id="GO:0006310">
    <property type="term" value="P:DNA recombination"/>
    <property type="evidence" value="ECO:0007669"/>
    <property type="project" value="UniProtKB-KW"/>
</dbReference>
<comment type="caution">
    <text evidence="6">The sequence shown here is derived from an EMBL/GenBank/DDBJ whole genome shotgun (WGS) entry which is preliminary data.</text>
</comment>
<gene>
    <name evidence="6" type="ORF">HGB41_21290</name>
</gene>
<evidence type="ECO:0000313" key="7">
    <source>
        <dbReference type="Proteomes" id="UP000533905"/>
    </source>
</evidence>
<protein>
    <submittedName>
        <fullName evidence="6">Site-specific integrase</fullName>
    </submittedName>
</protein>
<feature type="domain" description="Core-binding (CB)" evidence="5">
    <location>
        <begin position="58"/>
        <end position="148"/>
    </location>
</feature>
<dbReference type="Gene3D" id="1.10.443.10">
    <property type="entry name" value="Intergrase catalytic core"/>
    <property type="match status" value="1"/>
</dbReference>
<dbReference type="InterPro" id="IPR011010">
    <property type="entry name" value="DNA_brk_join_enz"/>
</dbReference>
<dbReference type="RefSeq" id="WP_171088265.1">
    <property type="nucleotide sequence ID" value="NZ_JABAIV010000010.1"/>
</dbReference>
<reference evidence="6 7" key="1">
    <citation type="submission" date="2020-04" db="EMBL/GenBank/DDBJ databases">
        <title>Massilia sp. nov., a cold adapted bacteria isolated from Arctic soil.</title>
        <authorList>
            <person name="Son J."/>
            <person name="Ka J.-O."/>
        </authorList>
    </citation>
    <scope>NUCLEOTIDE SEQUENCE [LARGE SCALE GENOMIC DNA]</scope>
    <source>
        <strain evidence="6 7">ML15P13</strain>
    </source>
</reference>
<evidence type="ECO:0000256" key="1">
    <source>
        <dbReference type="ARBA" id="ARBA00022908"/>
    </source>
</evidence>
<dbReference type="AlphaFoldDB" id="A0A7Y2K390"/>
<sequence length="471" mass="54199">MIPKRRDAFPYRVAYGTKEFLEKKGFGRVAALPFIMDNRAGYHRIANQFLIDIGLGEWSVGTRGAEHASTIPPTERTMHNYAHWLKNYLEYCHVRGKDPLKADYKIDLIQSYQGEMSTGSWSRDNVGLKARTVNARVDVACMFLQWAVDKGLREPFHIPKVRRTLVVDSPHSSGARTTKIVEARRGKVRESKRRLGFPDEIEIGAWLMRVRKTCTVEGLIAELILETAVRRAEAAAWRIDTLPLDPCEWHVVNQKAPIDNQAVVVLLRYDTKGHDYGEDHGDKIGPEDQILLPMPMALKLHEYRQKVRPKALTVALRKATNVREAQALRENAVHLFLNPATGERYTGQNIYDFWTRNSARCPRGWSPHLARDFWACRVLWKHLTQQQALVDQAIKNKVDPSVLKILALDIEGFIQLTIKPQLRHVSRETTMIYLQWVSDRLGLNMNFVENYMQQLSEEDIDNENIAEEDNK</sequence>
<keyword evidence="2 4" id="KW-0238">DNA-binding</keyword>
<accession>A0A7Y2K390</accession>
<dbReference type="InterPro" id="IPR013762">
    <property type="entry name" value="Integrase-like_cat_sf"/>
</dbReference>
<dbReference type="Proteomes" id="UP000533905">
    <property type="component" value="Unassembled WGS sequence"/>
</dbReference>
<dbReference type="InterPro" id="IPR044068">
    <property type="entry name" value="CB"/>
</dbReference>
<evidence type="ECO:0000256" key="4">
    <source>
        <dbReference type="PROSITE-ProRule" id="PRU01248"/>
    </source>
</evidence>